<evidence type="ECO:0000313" key="4">
    <source>
        <dbReference type="Proteomes" id="UP000472274"/>
    </source>
</evidence>
<evidence type="ECO:0000256" key="1">
    <source>
        <dbReference type="SAM" id="MobiDB-lite"/>
    </source>
</evidence>
<keyword evidence="4" id="KW-1185">Reference proteome</keyword>
<evidence type="ECO:0000313" key="3">
    <source>
        <dbReference type="Ensembl" id="ENSTMTP00000021505.1"/>
    </source>
</evidence>
<evidence type="ECO:0000259" key="2">
    <source>
        <dbReference type="Pfam" id="PF12052"/>
    </source>
</evidence>
<gene>
    <name evidence="3" type="primary">LOC112113663</name>
</gene>
<dbReference type="InterPro" id="IPR046937">
    <property type="entry name" value="CAB1-4_N_A-dom"/>
</dbReference>
<feature type="compositionally biased region" description="Polar residues" evidence="1">
    <location>
        <begin position="17"/>
        <end position="27"/>
    </location>
</feature>
<dbReference type="AlphaFoldDB" id="A0A674JJK2"/>
<dbReference type="Pfam" id="PF12052">
    <property type="entry name" value="VGCC_beta4Aa_N"/>
    <property type="match status" value="1"/>
</dbReference>
<feature type="domain" description="Voltage-dependent L-type calcium channel subunit beta-1-4 N-terminal A" evidence="2">
    <location>
        <begin position="14"/>
        <end position="55"/>
    </location>
</feature>
<reference evidence="3" key="2">
    <citation type="submission" date="2025-09" db="UniProtKB">
        <authorList>
            <consortium name="Ensembl"/>
        </authorList>
    </citation>
    <scope>IDENTIFICATION</scope>
</reference>
<dbReference type="Proteomes" id="UP000472274">
    <property type="component" value="Unplaced"/>
</dbReference>
<dbReference type="InterPro" id="IPR036028">
    <property type="entry name" value="SH3-like_dom_sf"/>
</dbReference>
<dbReference type="Ensembl" id="ENSTMTT00000022269.1">
    <property type="protein sequence ID" value="ENSTMTP00000021505.1"/>
    <property type="gene ID" value="ENSTMTG00000015310.1"/>
</dbReference>
<dbReference type="PANTHER" id="PTHR11824">
    <property type="entry name" value="VOLTAGE-DEPENDENT CALCIUM CHANNEL BETA SUBUNIT"/>
    <property type="match status" value="1"/>
</dbReference>
<organism evidence="3 4">
    <name type="scientific">Terrapene triunguis</name>
    <name type="common">Three-toed box turtle</name>
    <dbReference type="NCBI Taxonomy" id="2587831"/>
    <lineage>
        <taxon>Eukaryota</taxon>
        <taxon>Metazoa</taxon>
        <taxon>Chordata</taxon>
        <taxon>Craniata</taxon>
        <taxon>Vertebrata</taxon>
        <taxon>Euteleostomi</taxon>
        <taxon>Archelosauria</taxon>
        <taxon>Testudinata</taxon>
        <taxon>Testudines</taxon>
        <taxon>Cryptodira</taxon>
        <taxon>Durocryptodira</taxon>
        <taxon>Testudinoidea</taxon>
        <taxon>Emydidae</taxon>
        <taxon>Terrapene</taxon>
    </lineage>
</organism>
<name>A0A674JJK2_9SAUR</name>
<feature type="region of interest" description="Disordered" evidence="1">
    <location>
        <begin position="1"/>
        <end position="37"/>
    </location>
</feature>
<sequence length="126" mass="13341">GAFMGSDATPEPGGSADSYTSRPSDSDVSLEEDREALRKEAERQALAQLEKAKTKLVAFAVRTNVGYNPSPNDDVPVQGMAISFEPKDFLHIKEVGVGPWAPEGKAPLGIESSGLWVTEADPAVAI</sequence>
<protein>
    <submittedName>
        <fullName evidence="3">Calcium voltage-gated channel auxiliary subunit beta 1</fullName>
    </submittedName>
</protein>
<dbReference type="Gene3D" id="2.30.30.40">
    <property type="entry name" value="SH3 Domains"/>
    <property type="match status" value="1"/>
</dbReference>
<dbReference type="SUPFAM" id="SSF50044">
    <property type="entry name" value="SH3-domain"/>
    <property type="match status" value="1"/>
</dbReference>
<reference evidence="3" key="1">
    <citation type="submission" date="2025-08" db="UniProtKB">
        <authorList>
            <consortium name="Ensembl"/>
        </authorList>
    </citation>
    <scope>IDENTIFICATION</scope>
</reference>
<proteinExistence type="predicted"/>
<accession>A0A674JJK2</accession>
<dbReference type="GeneTree" id="ENSGT00950000182837"/>